<sequence length="435" mass="49187">MARRRGSRDNPVAPALDIRIAEPAVFIPTYTNNPAVLRGTCTLEVKDALVVKRLTVNFRGVSTVLWPHGFHDRRTITDSTFVVFDPDTTKWESGVDSSGAGNHPAHSRCRLWNTVKNGVRSLRRPSAGSECRLLSPGTHTYNFEMILPSHLPESINVRRSRVEYNVRACMESASRWKRKITHNLPITAVHCPAEDFVDDAEPVYITRTWRKLLRCEIIVSRRGAALGRHLPVTIAFTELNIAKVRGLQVFLLENVQYLQRNGLVSCLGPYKRMLLYEAMDDFVPLISPRGSVDDGRPSVIEREDVDVKDPLPPDRMPKPTGLDGTVVEVELPLPVCQMHSTEEDGLQKTMHFDTRYKNVRVHHWLEFGFFVSKNGLSATNEVRPAQKTLKAPFLLRSCYAHQANASLPAYTQRPDEKQFCSDNVVECIDTKSLHE</sequence>
<dbReference type="Proteomes" id="UP001194746">
    <property type="component" value="Unassembled WGS sequence"/>
</dbReference>
<keyword evidence="2" id="KW-0833">Ubl conjugation pathway</keyword>
<evidence type="ECO:0000259" key="4">
    <source>
        <dbReference type="Pfam" id="PF00339"/>
    </source>
</evidence>
<dbReference type="GO" id="GO:0005829">
    <property type="term" value="C:cytosol"/>
    <property type="evidence" value="ECO:0007669"/>
    <property type="project" value="TreeGrafter"/>
</dbReference>
<evidence type="ECO:0000256" key="3">
    <source>
        <dbReference type="ARBA" id="ARBA00038766"/>
    </source>
</evidence>
<dbReference type="Pfam" id="PF00339">
    <property type="entry name" value="Arrestin_N"/>
    <property type="match status" value="1"/>
</dbReference>
<evidence type="ECO:0000313" key="5">
    <source>
        <dbReference type="EMBL" id="KAF9894739.1"/>
    </source>
</evidence>
<dbReference type="PANTHER" id="PTHR11188">
    <property type="entry name" value="ARRESTIN DOMAIN CONTAINING PROTEIN"/>
    <property type="match status" value="1"/>
</dbReference>
<dbReference type="SUPFAM" id="SSF81296">
    <property type="entry name" value="E set domains"/>
    <property type="match status" value="1"/>
</dbReference>
<dbReference type="GO" id="GO:0031625">
    <property type="term" value="F:ubiquitin protein ligase binding"/>
    <property type="evidence" value="ECO:0007669"/>
    <property type="project" value="TreeGrafter"/>
</dbReference>
<proteinExistence type="inferred from homology"/>
<dbReference type="GO" id="GO:0030674">
    <property type="term" value="F:protein-macromolecule adaptor activity"/>
    <property type="evidence" value="ECO:0007669"/>
    <property type="project" value="TreeGrafter"/>
</dbReference>
<keyword evidence="6" id="KW-1185">Reference proteome</keyword>
<feature type="domain" description="Arrestin-like N-terminal" evidence="4">
    <location>
        <begin position="115"/>
        <end position="180"/>
    </location>
</feature>
<organism evidence="5 6">
    <name type="scientific">Aspergillus nanangensis</name>
    <dbReference type="NCBI Taxonomy" id="2582783"/>
    <lineage>
        <taxon>Eukaryota</taxon>
        <taxon>Fungi</taxon>
        <taxon>Dikarya</taxon>
        <taxon>Ascomycota</taxon>
        <taxon>Pezizomycotina</taxon>
        <taxon>Eurotiomycetes</taxon>
        <taxon>Eurotiomycetidae</taxon>
        <taxon>Eurotiales</taxon>
        <taxon>Aspergillaceae</taxon>
        <taxon>Aspergillus</taxon>
        <taxon>Aspergillus subgen. Circumdati</taxon>
    </lineage>
</organism>
<evidence type="ECO:0000256" key="2">
    <source>
        <dbReference type="ARBA" id="ARBA00022786"/>
    </source>
</evidence>
<dbReference type="InterPro" id="IPR014756">
    <property type="entry name" value="Ig_E-set"/>
</dbReference>
<reference evidence="5" key="1">
    <citation type="journal article" date="2019" name="Beilstein J. Org. Chem.">
        <title>Nanangenines: drimane sesquiterpenoids as the dominant metabolite cohort of a novel Australian fungus, Aspergillus nanangensis.</title>
        <authorList>
            <person name="Lacey H.J."/>
            <person name="Gilchrist C.L.M."/>
            <person name="Crombie A."/>
            <person name="Kalaitzis J.A."/>
            <person name="Vuong D."/>
            <person name="Rutledge P.J."/>
            <person name="Turner P."/>
            <person name="Pitt J.I."/>
            <person name="Lacey E."/>
            <person name="Chooi Y.H."/>
            <person name="Piggott A.M."/>
        </authorList>
    </citation>
    <scope>NUCLEOTIDE SEQUENCE</scope>
    <source>
        <strain evidence="5">MST-FP2251</strain>
    </source>
</reference>
<dbReference type="InterPro" id="IPR050357">
    <property type="entry name" value="Arrestin_domain-protein"/>
</dbReference>
<evidence type="ECO:0000256" key="1">
    <source>
        <dbReference type="ARBA" id="ARBA00005298"/>
    </source>
</evidence>
<accession>A0AAD4CXV8</accession>
<comment type="similarity">
    <text evidence="1">Belongs to the arrestin family.</text>
</comment>
<reference evidence="5" key="2">
    <citation type="submission" date="2020-02" db="EMBL/GenBank/DDBJ databases">
        <authorList>
            <person name="Gilchrist C.L.M."/>
            <person name="Chooi Y.-H."/>
        </authorList>
    </citation>
    <scope>NUCLEOTIDE SEQUENCE</scope>
    <source>
        <strain evidence="5">MST-FP2251</strain>
    </source>
</reference>
<gene>
    <name evidence="5" type="ORF">FE257_006629</name>
</gene>
<evidence type="ECO:0000313" key="6">
    <source>
        <dbReference type="Proteomes" id="UP001194746"/>
    </source>
</evidence>
<name>A0AAD4CXV8_ASPNN</name>
<comment type="subunit">
    <text evidence="3">Interacts with hulA.</text>
</comment>
<comment type="caution">
    <text evidence="5">The sequence shown here is derived from an EMBL/GenBank/DDBJ whole genome shotgun (WGS) entry which is preliminary data.</text>
</comment>
<dbReference type="AlphaFoldDB" id="A0AAD4CXV8"/>
<protein>
    <recommendedName>
        <fullName evidence="4">Arrestin-like N-terminal domain-containing protein</fullName>
    </recommendedName>
</protein>
<dbReference type="GO" id="GO:0005886">
    <property type="term" value="C:plasma membrane"/>
    <property type="evidence" value="ECO:0007669"/>
    <property type="project" value="TreeGrafter"/>
</dbReference>
<dbReference type="EMBL" id="VCAU01000003">
    <property type="protein sequence ID" value="KAF9894739.1"/>
    <property type="molecule type" value="Genomic_DNA"/>
</dbReference>
<dbReference type="InterPro" id="IPR014752">
    <property type="entry name" value="Arrestin-like_C"/>
</dbReference>
<dbReference type="GO" id="GO:0070086">
    <property type="term" value="P:ubiquitin-dependent endocytosis"/>
    <property type="evidence" value="ECO:0007669"/>
    <property type="project" value="TreeGrafter"/>
</dbReference>
<dbReference type="Gene3D" id="2.60.40.640">
    <property type="match status" value="1"/>
</dbReference>
<dbReference type="InterPro" id="IPR011021">
    <property type="entry name" value="Arrestin-like_N"/>
</dbReference>
<dbReference type="PANTHER" id="PTHR11188:SF17">
    <property type="entry name" value="FI21816P1"/>
    <property type="match status" value="1"/>
</dbReference>